<keyword evidence="3" id="KW-0862">Zinc</keyword>
<dbReference type="Pfam" id="PF03101">
    <property type="entry name" value="FAR1"/>
    <property type="match status" value="1"/>
</dbReference>
<dbReference type="InterPro" id="IPR007527">
    <property type="entry name" value="Znf_SWIM"/>
</dbReference>
<protein>
    <recommendedName>
        <fullName evidence="6">SWIM-type domain-containing protein</fullName>
    </recommendedName>
</protein>
<dbReference type="Proteomes" id="UP001210211">
    <property type="component" value="Unassembled WGS sequence"/>
</dbReference>
<dbReference type="InterPro" id="IPR006564">
    <property type="entry name" value="Znf_PMZ"/>
</dbReference>
<evidence type="ECO:0000259" key="6">
    <source>
        <dbReference type="PROSITE" id="PS50966"/>
    </source>
</evidence>
<proteinExistence type="predicted"/>
<reference evidence="7 8" key="1">
    <citation type="journal article" date="2022" name="Cell">
        <title>Repeat-based holocentromeres influence genome architecture and karyotype evolution.</title>
        <authorList>
            <person name="Hofstatter P.G."/>
            <person name="Thangavel G."/>
            <person name="Lux T."/>
            <person name="Neumann P."/>
            <person name="Vondrak T."/>
            <person name="Novak P."/>
            <person name="Zhang M."/>
            <person name="Costa L."/>
            <person name="Castellani M."/>
            <person name="Scott A."/>
            <person name="Toegelov H."/>
            <person name="Fuchs J."/>
            <person name="Mata-Sucre Y."/>
            <person name="Dias Y."/>
            <person name="Vanzela A.L.L."/>
            <person name="Huettel B."/>
            <person name="Almeida C.C.S."/>
            <person name="Simkova H."/>
            <person name="Souza G."/>
            <person name="Pedrosa-Harand A."/>
            <person name="Macas J."/>
            <person name="Mayer K.F.X."/>
            <person name="Houben A."/>
            <person name="Marques A."/>
        </authorList>
    </citation>
    <scope>NUCLEOTIDE SEQUENCE [LARGE SCALE GENOMIC DNA]</scope>
    <source>
        <strain evidence="7">RhyTen1mFocal</strain>
    </source>
</reference>
<gene>
    <name evidence="7" type="ORF">LUZ61_005284</name>
</gene>
<feature type="compositionally biased region" description="Low complexity" evidence="5">
    <location>
        <begin position="663"/>
        <end position="675"/>
    </location>
</feature>
<dbReference type="InterPro" id="IPR004330">
    <property type="entry name" value="FAR1_DNA_bnd_dom"/>
</dbReference>
<name>A0AAD5ZPN1_9POAL</name>
<evidence type="ECO:0000256" key="3">
    <source>
        <dbReference type="ARBA" id="ARBA00022833"/>
    </source>
</evidence>
<feature type="domain" description="SWIM-type" evidence="6">
    <location>
        <begin position="531"/>
        <end position="567"/>
    </location>
</feature>
<feature type="compositionally biased region" description="Basic residues" evidence="5">
    <location>
        <begin position="709"/>
        <end position="721"/>
    </location>
</feature>
<organism evidence="7 8">
    <name type="scientific">Rhynchospora tenuis</name>
    <dbReference type="NCBI Taxonomy" id="198213"/>
    <lineage>
        <taxon>Eukaryota</taxon>
        <taxon>Viridiplantae</taxon>
        <taxon>Streptophyta</taxon>
        <taxon>Embryophyta</taxon>
        <taxon>Tracheophyta</taxon>
        <taxon>Spermatophyta</taxon>
        <taxon>Magnoliopsida</taxon>
        <taxon>Liliopsida</taxon>
        <taxon>Poales</taxon>
        <taxon>Cyperaceae</taxon>
        <taxon>Cyperoideae</taxon>
        <taxon>Rhynchosporeae</taxon>
        <taxon>Rhynchospora</taxon>
    </lineage>
</organism>
<evidence type="ECO:0000256" key="1">
    <source>
        <dbReference type="ARBA" id="ARBA00022723"/>
    </source>
</evidence>
<feature type="region of interest" description="Disordered" evidence="5">
    <location>
        <begin position="657"/>
        <end position="721"/>
    </location>
</feature>
<dbReference type="PROSITE" id="PS50966">
    <property type="entry name" value="ZF_SWIM"/>
    <property type="match status" value="1"/>
</dbReference>
<dbReference type="Pfam" id="PF10551">
    <property type="entry name" value="MULE"/>
    <property type="match status" value="1"/>
</dbReference>
<dbReference type="SMART" id="SM00575">
    <property type="entry name" value="ZnF_PMZ"/>
    <property type="match status" value="1"/>
</dbReference>
<evidence type="ECO:0000256" key="4">
    <source>
        <dbReference type="PROSITE-ProRule" id="PRU00325"/>
    </source>
</evidence>
<dbReference type="EMBL" id="JAMRDG010000001">
    <property type="protein sequence ID" value="KAJ3701579.1"/>
    <property type="molecule type" value="Genomic_DNA"/>
</dbReference>
<comment type="caution">
    <text evidence="7">The sequence shown here is derived from an EMBL/GenBank/DDBJ whole genome shotgun (WGS) entry which is preliminary data.</text>
</comment>
<dbReference type="GO" id="GO:0008270">
    <property type="term" value="F:zinc ion binding"/>
    <property type="evidence" value="ECO:0007669"/>
    <property type="project" value="UniProtKB-KW"/>
</dbReference>
<keyword evidence="8" id="KW-1185">Reference proteome</keyword>
<evidence type="ECO:0000313" key="7">
    <source>
        <dbReference type="EMBL" id="KAJ3701579.1"/>
    </source>
</evidence>
<sequence>MSGSGIDLHLAWDIEQWCQELSDDETGSDLGDFEHQELFDEHVDPAENIDHPVDEEISDENPLLTLFPPPRVGMEFLTSDAGHVYYAQYAYDQGFGVTKNGGSSKDGRKRVIVHCTKGGKPKISSKKAIPEKNKKVEKEQCQARINLNFDQSRNVWIITSFTEKHNHTLCPEHSHRIRSFRQIQEWAKKQLELNDRAGVSLTSNISAVTEMGGGPLHCGFSERDGRNLIARMRRGKFLKGDAEAMMQFFRESKQKDPNFYYSYKFDESNRLDVVFWADSTCQSWYQFFGDVVTFDATYIVNRHLLKLDHFLLLIVLLFDLPVAPIVGVNHHGQSIIFGCAMMTREDADTYKWIITNWLDCMGGKAPQTIITDQSYAMTKAIAEMLPNTRHRHYNVWLADMFDQRRNWVPVYLNNHFWAGMKSTQRSESINSFLDRYVNSKTTLRNFVRCFDLALQRLRKRESDENYECLRGRSRLISQWNAIEKQFSEAYTNNMFIKFQHQIKALIDTKFTSCERLGNVKVYNIDDGEREFQVEFNCQDQTYSCQCHLFETLGLVCTHALLVYRQENVSIVPAKYIMDRWCKNFKRNYLNERAIAVSIRERLETQKNLNLLLYPIYQKLVDYAALDEETQHCVVDGLNGLLMSIAKVSERTQSVGQNMSDITADGGSASHSASGSVNEDTPLEDPLRRRKRGRPPQNRLKSIVEVKRDQAKKKRIKSQQSG</sequence>
<dbReference type="PANTHER" id="PTHR47718:SF13">
    <property type="entry name" value="OS09G0290500 PROTEIN"/>
    <property type="match status" value="1"/>
</dbReference>
<dbReference type="AlphaFoldDB" id="A0AAD5ZPN1"/>
<dbReference type="InterPro" id="IPR018289">
    <property type="entry name" value="MULE_transposase_dom"/>
</dbReference>
<keyword evidence="2 4" id="KW-0863">Zinc-finger</keyword>
<keyword evidence="1" id="KW-0479">Metal-binding</keyword>
<evidence type="ECO:0000256" key="5">
    <source>
        <dbReference type="SAM" id="MobiDB-lite"/>
    </source>
</evidence>
<dbReference type="PANTHER" id="PTHR47718">
    <property type="entry name" value="OS01G0519700 PROTEIN"/>
    <property type="match status" value="1"/>
</dbReference>
<evidence type="ECO:0000256" key="2">
    <source>
        <dbReference type="ARBA" id="ARBA00022771"/>
    </source>
</evidence>
<accession>A0AAD5ZPN1</accession>
<evidence type="ECO:0000313" key="8">
    <source>
        <dbReference type="Proteomes" id="UP001210211"/>
    </source>
</evidence>